<feature type="transmembrane region" description="Helical" evidence="8">
    <location>
        <begin position="536"/>
        <end position="553"/>
    </location>
</feature>
<feature type="transmembrane region" description="Helical" evidence="8">
    <location>
        <begin position="25"/>
        <end position="46"/>
    </location>
</feature>
<dbReference type="PANTHER" id="PTHR11616:SF295">
    <property type="entry name" value="SODIUM: NEUROTRANSMITTER SYMPORTER FAMILY"/>
    <property type="match status" value="1"/>
</dbReference>
<evidence type="ECO:0000313" key="11">
    <source>
        <dbReference type="Proteomes" id="UP000274756"/>
    </source>
</evidence>
<feature type="transmembrane region" description="Helical" evidence="8">
    <location>
        <begin position="493"/>
        <end position="516"/>
    </location>
</feature>
<dbReference type="STRING" id="318479.A0A0N4UID8"/>
<dbReference type="GO" id="GO:0005283">
    <property type="term" value="F:amino acid:sodium symporter activity"/>
    <property type="evidence" value="ECO:0007669"/>
    <property type="project" value="TreeGrafter"/>
</dbReference>
<keyword evidence="5 8" id="KW-1133">Transmembrane helix</keyword>
<dbReference type="InterPro" id="IPR037272">
    <property type="entry name" value="SNS_sf"/>
</dbReference>
<feature type="transmembrane region" description="Helical" evidence="8">
    <location>
        <begin position="451"/>
        <end position="472"/>
    </location>
</feature>
<dbReference type="GO" id="GO:0015179">
    <property type="term" value="F:L-amino acid transmembrane transporter activity"/>
    <property type="evidence" value="ECO:0007669"/>
    <property type="project" value="TreeGrafter"/>
</dbReference>
<feature type="transmembrane region" description="Helical" evidence="8">
    <location>
        <begin position="289"/>
        <end position="306"/>
    </location>
</feature>
<feature type="transmembrane region" description="Helical" evidence="8">
    <location>
        <begin position="419"/>
        <end position="445"/>
    </location>
</feature>
<dbReference type="PANTHER" id="PTHR11616">
    <property type="entry name" value="SODIUM/CHLORIDE DEPENDENT TRANSPORTER"/>
    <property type="match status" value="1"/>
</dbReference>
<reference evidence="9 11" key="2">
    <citation type="submission" date="2018-11" db="EMBL/GenBank/DDBJ databases">
        <authorList>
            <consortium name="Pathogen Informatics"/>
        </authorList>
    </citation>
    <scope>NUCLEOTIDE SEQUENCE [LARGE SCALE GENOMIC DNA]</scope>
</reference>
<dbReference type="InterPro" id="IPR000175">
    <property type="entry name" value="Na/ntran_symport"/>
</dbReference>
<dbReference type="Pfam" id="PF00209">
    <property type="entry name" value="SNF"/>
    <property type="match status" value="1"/>
</dbReference>
<dbReference type="WBParaSite" id="DME_0000736501-mRNA-1">
    <property type="protein sequence ID" value="DME_0000736501-mRNA-1"/>
    <property type="gene ID" value="DME_0000736501"/>
</dbReference>
<evidence type="ECO:0000256" key="6">
    <source>
        <dbReference type="ARBA" id="ARBA00023136"/>
    </source>
</evidence>
<dbReference type="GO" id="GO:0089718">
    <property type="term" value="P:amino acid import across plasma membrane"/>
    <property type="evidence" value="ECO:0007669"/>
    <property type="project" value="TreeGrafter"/>
</dbReference>
<dbReference type="PRINTS" id="PR00176">
    <property type="entry name" value="NANEUSMPORT"/>
</dbReference>
<evidence type="ECO:0000256" key="2">
    <source>
        <dbReference type="ARBA" id="ARBA00022448"/>
    </source>
</evidence>
<dbReference type="OrthoDB" id="6581954at2759"/>
<keyword evidence="4" id="KW-0769">Symport</keyword>
<keyword evidence="3 8" id="KW-0812">Transmembrane</keyword>
<dbReference type="Proteomes" id="UP000038040">
    <property type="component" value="Unplaced"/>
</dbReference>
<feature type="transmembrane region" description="Helical" evidence="8">
    <location>
        <begin position="94"/>
        <end position="115"/>
    </location>
</feature>
<keyword evidence="7" id="KW-0479">Metal-binding</keyword>
<organism evidence="10 12">
    <name type="scientific">Dracunculus medinensis</name>
    <name type="common">Guinea worm</name>
    <dbReference type="NCBI Taxonomy" id="318479"/>
    <lineage>
        <taxon>Eukaryota</taxon>
        <taxon>Metazoa</taxon>
        <taxon>Ecdysozoa</taxon>
        <taxon>Nematoda</taxon>
        <taxon>Chromadorea</taxon>
        <taxon>Rhabditida</taxon>
        <taxon>Spirurina</taxon>
        <taxon>Dracunculoidea</taxon>
        <taxon>Dracunculidae</taxon>
        <taxon>Dracunculus</taxon>
    </lineage>
</organism>
<evidence type="ECO:0000256" key="1">
    <source>
        <dbReference type="ARBA" id="ARBA00004141"/>
    </source>
</evidence>
<dbReference type="GO" id="GO:0046872">
    <property type="term" value="F:metal ion binding"/>
    <property type="evidence" value="ECO:0007669"/>
    <property type="project" value="UniProtKB-KW"/>
</dbReference>
<dbReference type="GO" id="GO:0005886">
    <property type="term" value="C:plasma membrane"/>
    <property type="evidence" value="ECO:0007669"/>
    <property type="project" value="TreeGrafter"/>
</dbReference>
<accession>A0A0N4UID8</accession>
<evidence type="ECO:0000313" key="10">
    <source>
        <dbReference type="Proteomes" id="UP000038040"/>
    </source>
</evidence>
<keyword evidence="6 8" id="KW-0472">Membrane</keyword>
<dbReference type="EMBL" id="UYYG01000030">
    <property type="protein sequence ID" value="VDN51754.1"/>
    <property type="molecule type" value="Genomic_DNA"/>
</dbReference>
<evidence type="ECO:0000256" key="7">
    <source>
        <dbReference type="PIRSR" id="PIRSR600175-1"/>
    </source>
</evidence>
<evidence type="ECO:0000256" key="4">
    <source>
        <dbReference type="ARBA" id="ARBA00022847"/>
    </source>
</evidence>
<protein>
    <submittedName>
        <fullName evidence="12">Transporter</fullName>
    </submittedName>
</protein>
<dbReference type="PROSITE" id="PS50267">
    <property type="entry name" value="NA_NEUROTRAN_SYMP_3"/>
    <property type="match status" value="1"/>
</dbReference>
<keyword evidence="11" id="KW-1185">Reference proteome</keyword>
<evidence type="ECO:0000313" key="12">
    <source>
        <dbReference type="WBParaSite" id="DME_0000736501-mRNA-1"/>
    </source>
</evidence>
<feature type="transmembrane region" description="Helical" evidence="8">
    <location>
        <begin position="122"/>
        <end position="138"/>
    </location>
</feature>
<evidence type="ECO:0000256" key="3">
    <source>
        <dbReference type="ARBA" id="ARBA00022692"/>
    </source>
</evidence>
<feature type="transmembrane region" description="Helical" evidence="8">
    <location>
        <begin position="376"/>
        <end position="398"/>
    </location>
</feature>
<feature type="transmembrane region" description="Helical" evidence="8">
    <location>
        <begin position="58"/>
        <end position="82"/>
    </location>
</feature>
<keyword evidence="7" id="KW-0915">Sodium</keyword>
<dbReference type="SUPFAM" id="SSF161070">
    <property type="entry name" value="SNF-like"/>
    <property type="match status" value="1"/>
</dbReference>
<proteinExistence type="predicted"/>
<evidence type="ECO:0000313" key="9">
    <source>
        <dbReference type="EMBL" id="VDN51754.1"/>
    </source>
</evidence>
<gene>
    <name evidence="9" type="ORF">DME_LOCUS1727</name>
</gene>
<reference evidence="12" key="1">
    <citation type="submission" date="2017-02" db="UniProtKB">
        <authorList>
            <consortium name="WormBaseParasite"/>
        </authorList>
    </citation>
    <scope>IDENTIFICATION</scope>
</reference>
<evidence type="ECO:0000256" key="5">
    <source>
        <dbReference type="ARBA" id="ARBA00022989"/>
    </source>
</evidence>
<feature type="transmembrane region" description="Helical" evidence="8">
    <location>
        <begin position="206"/>
        <end position="228"/>
    </location>
</feature>
<dbReference type="AlphaFoldDB" id="A0A0N4UID8"/>
<evidence type="ECO:0000256" key="8">
    <source>
        <dbReference type="SAM" id="Phobius"/>
    </source>
</evidence>
<sequence>MWFEERSWSNFKMPTLLSEEWRDLWSIKVDMIVASLSYVFATTNFLNLTRLILENGGLAFIVAYCTSIFLCILPILILEFAVGQLTGKAPIQAIYNMCPIFRGVGISQIIFSLLMLSHMARYLGWLMLYLFHLFWTILVDRPGLPWLNCKGYPELHTVPCREAGTLSNFTHISTTKLNTISAQSSLIQFMTILERPSDNISEIGHFQLYILSSMAVVWIIVFISICFGIRWLGKIVHFTFIMPVVLLSLLMVRALTLRGLIEVLKKFYLATNWNRMADYMLWKTASEQAILASGVGFGVFITIASYNKRSNNLVGDCLLITFGHLILTFMQVMTIIGLVGHISARTGLHPIHLLDRGETQMWHILAYMSYLSDTRIWTSIVLFMSIFVLLNIFYLLSLNILASFEDACGERWSKCFPRFFLSFIVCSLGFACGLYFATQGGFYAYELAGGFWKYVTLWTILFFELLAVGWFYCAHRLGKDLHIMLSNACSWCFGHFLLFFIYLLPAVPAFIAAVNLLNYDYSLYTSGVHEWKYSEMVGWIIALIPLLPIPLFMQYTICKTCLKGPGVTKWQRFKNALASPVHYDVVKTSSPIKTPRFTNNAPGYILLPQAPLAEPEIYNEV</sequence>
<feature type="binding site" evidence="7">
    <location>
        <position position="44"/>
    </location>
    <ligand>
        <name>Na(+)</name>
        <dbReference type="ChEBI" id="CHEBI:29101"/>
        <label>2</label>
    </ligand>
</feature>
<feature type="transmembrane region" description="Helical" evidence="8">
    <location>
        <begin position="318"/>
        <end position="344"/>
    </location>
</feature>
<comment type="subcellular location">
    <subcellularLocation>
        <location evidence="1">Membrane</location>
        <topology evidence="1">Multi-pass membrane protein</topology>
    </subcellularLocation>
</comment>
<feature type="transmembrane region" description="Helical" evidence="8">
    <location>
        <begin position="235"/>
        <end position="255"/>
    </location>
</feature>
<name>A0A0N4UID8_DRAME</name>
<dbReference type="Proteomes" id="UP000274756">
    <property type="component" value="Unassembled WGS sequence"/>
</dbReference>
<keyword evidence="2" id="KW-0813">Transport</keyword>